<dbReference type="PATRIC" id="fig|693216.3.peg.2168"/>
<evidence type="ECO:0000313" key="3">
    <source>
        <dbReference type="Proteomes" id="UP000002069"/>
    </source>
</evidence>
<sequence length="65" mass="7192">MHGFFCGADASGFYCQRGRWVICIIGKGTRSFNAMRGVYSKNSAGTTWQGVKKRPSETAQDVNQK</sequence>
<dbReference type="HOGENOM" id="CLU_2847449_0_0_6"/>
<dbReference type="AlphaFoldDB" id="C9Y563"/>
<feature type="region of interest" description="Disordered" evidence="1">
    <location>
        <begin position="46"/>
        <end position="65"/>
    </location>
</feature>
<gene>
    <name evidence="2" type="ordered locus">Ctu_22910</name>
</gene>
<protein>
    <submittedName>
        <fullName evidence="2">Uncharacterized protein</fullName>
    </submittedName>
</protein>
<accession>C9Y563</accession>
<evidence type="ECO:0000256" key="1">
    <source>
        <dbReference type="SAM" id="MobiDB-lite"/>
    </source>
</evidence>
<dbReference type="KEGG" id="ctu:CTU_22910"/>
<name>C9Y563_CROTZ</name>
<dbReference type="EMBL" id="FN543093">
    <property type="protein sequence ID" value="CBA31188.1"/>
    <property type="molecule type" value="Genomic_DNA"/>
</dbReference>
<dbReference type="Proteomes" id="UP000002069">
    <property type="component" value="Chromosome"/>
</dbReference>
<keyword evidence="3" id="KW-1185">Reference proteome</keyword>
<reference evidence="3" key="2">
    <citation type="journal article" date="2011" name="J. Bacteriol.">
        <title>Complete genome sequence of Cronobacter turicensis LMG 23827, a food-borne pathogen causing deaths in neonates.</title>
        <authorList>
            <person name="Stephan R."/>
            <person name="Lehner A."/>
            <person name="Tischler P."/>
            <person name="Rattei T."/>
        </authorList>
    </citation>
    <scope>NUCLEOTIDE SEQUENCE [LARGE SCALE GENOMIC DNA]</scope>
    <source>
        <strain evidence="3">DSM 18703 / CCUG 55852 / LMG 23827 / z3032</strain>
    </source>
</reference>
<proteinExistence type="predicted"/>
<reference evidence="2 3" key="1">
    <citation type="journal article" date="2010" name="J. Bacteriol.">
        <title>Complete Genome Sequence of Cronobacter turicensis LMG 23827, a foodborne pathogen causing deaths in neonates.</title>
        <authorList>
            <person name="Stephan R."/>
            <person name="Lehner A."/>
            <person name="Tischler P."/>
            <person name="Rattei T."/>
        </authorList>
    </citation>
    <scope>NUCLEOTIDE SEQUENCE [LARGE SCALE GENOMIC DNA]</scope>
    <source>
        <strain evidence="3">DSM 18703 / CCUG 55852 / LMG 23827 / z3032</strain>
    </source>
</reference>
<evidence type="ECO:0000313" key="2">
    <source>
        <dbReference type="EMBL" id="CBA31188.1"/>
    </source>
</evidence>
<organism evidence="2 3">
    <name type="scientific">Cronobacter turicensis (strain DSM 18703 / CCUG 55852 / LMG 23827 / z3032)</name>
    <dbReference type="NCBI Taxonomy" id="693216"/>
    <lineage>
        <taxon>Bacteria</taxon>
        <taxon>Pseudomonadati</taxon>
        <taxon>Pseudomonadota</taxon>
        <taxon>Gammaproteobacteria</taxon>
        <taxon>Enterobacterales</taxon>
        <taxon>Enterobacteriaceae</taxon>
        <taxon>Cronobacter</taxon>
    </lineage>
</organism>